<dbReference type="CDD" id="cd01992">
    <property type="entry name" value="TilS_N"/>
    <property type="match status" value="1"/>
</dbReference>
<dbReference type="InterPro" id="IPR012795">
    <property type="entry name" value="tRNA_Ile_lys_synt_N"/>
</dbReference>
<keyword evidence="10" id="KW-1185">Reference proteome</keyword>
<dbReference type="PANTHER" id="PTHR43033:SF1">
    <property type="entry name" value="TRNA(ILE)-LYSIDINE SYNTHASE-RELATED"/>
    <property type="match status" value="1"/>
</dbReference>
<dbReference type="GO" id="GO:0008033">
    <property type="term" value="P:tRNA processing"/>
    <property type="evidence" value="ECO:0007669"/>
    <property type="project" value="UniProtKB-KW"/>
</dbReference>
<protein>
    <recommendedName>
        <fullName evidence="1">tRNA(Ile)-lysidine synthetase</fullName>
        <ecNumber evidence="1">6.3.4.19</ecNumber>
    </recommendedName>
</protein>
<dbReference type="PANTHER" id="PTHR43033">
    <property type="entry name" value="TRNA(ILE)-LYSIDINE SYNTHASE-RELATED"/>
    <property type="match status" value="1"/>
</dbReference>
<dbReference type="SUPFAM" id="SSF52402">
    <property type="entry name" value="Adenine nucleotide alpha hydrolases-like"/>
    <property type="match status" value="1"/>
</dbReference>
<keyword evidence="3" id="KW-0819">tRNA processing</keyword>
<keyword evidence="5" id="KW-0067">ATP-binding</keyword>
<dbReference type="Proteomes" id="UP000027195">
    <property type="component" value="Unassembled WGS sequence"/>
</dbReference>
<dbReference type="GO" id="GO:0032267">
    <property type="term" value="F:tRNA(Ile)-lysidine synthase activity"/>
    <property type="evidence" value="ECO:0007669"/>
    <property type="project" value="UniProtKB-EC"/>
</dbReference>
<evidence type="ECO:0000256" key="3">
    <source>
        <dbReference type="ARBA" id="ARBA00022694"/>
    </source>
</evidence>
<dbReference type="InterPro" id="IPR014729">
    <property type="entry name" value="Rossmann-like_a/b/a_fold"/>
</dbReference>
<evidence type="ECO:0000256" key="6">
    <source>
        <dbReference type="ARBA" id="ARBA00048539"/>
    </source>
</evidence>
<sequence length="530" mass="57976">MVASRPITNLEFARMMRKARPPMGWGQRVAIALSGGADSLCLLFLLQRLIHNPQSVSTLSQWTSLLSLTIDHQLQPSSAETATKTAMVSRALGVPNLVHPIVWSTPPFPPRPPPGAPFEAVARASRYRLIFDIMEKEGINTIVMGHHLDDQIETALMRMGRGSSGAGMAGMRSVRRWGMGDGEEGGLEWFGSAGMARWIARPFLSIGKDRILCTCEAHDLPFIEDKTNFQPEITFRNAVRSVISGGVSAPFFLIEVSETISKSIARMTSSGKTLIPGSEDLGQHELLQKYALLTDYLNAHTYPSPPSTFLLLTSPSAAPPPPDLRAAIVFRIMRYVSPHPWGSPRAEAGRRAASAELISKRLWGSRSAEKPFSAGSEVLWTPVAIRRDGRMRFGGGPARDEERAGWLASRAPPMRRHRSAGGREGAGLERDLTTQVLLGGADLEVLFDCRFFICVRSHSLPDHVKDALANGATMHVVPDGRWLLPKVVLRGMVGAEERDMILGGVDVGHPEAMSNTSWLKVSYIRSLDAI</sequence>
<proteinExistence type="inferred from homology"/>
<evidence type="ECO:0000256" key="2">
    <source>
        <dbReference type="ARBA" id="ARBA00022598"/>
    </source>
</evidence>
<keyword evidence="4" id="KW-0547">Nucleotide-binding</keyword>
<reference evidence="10" key="1">
    <citation type="journal article" date="2014" name="Proc. Natl. Acad. Sci. U.S.A.">
        <title>Extensive sampling of basidiomycete genomes demonstrates inadequacy of the white-rot/brown-rot paradigm for wood decay fungi.</title>
        <authorList>
            <person name="Riley R."/>
            <person name="Salamov A.A."/>
            <person name="Brown D.W."/>
            <person name="Nagy L.G."/>
            <person name="Floudas D."/>
            <person name="Held B.W."/>
            <person name="Levasseur A."/>
            <person name="Lombard V."/>
            <person name="Morin E."/>
            <person name="Otillar R."/>
            <person name="Lindquist E.A."/>
            <person name="Sun H."/>
            <person name="LaButti K.M."/>
            <person name="Schmutz J."/>
            <person name="Jabbour D."/>
            <person name="Luo H."/>
            <person name="Baker S.E."/>
            <person name="Pisabarro A.G."/>
            <person name="Walton J.D."/>
            <person name="Blanchette R.A."/>
            <person name="Henrissat B."/>
            <person name="Martin F."/>
            <person name="Cullen D."/>
            <person name="Hibbett D.S."/>
            <person name="Grigoriev I.V."/>
        </authorList>
    </citation>
    <scope>NUCLEOTIDE SEQUENCE [LARGE SCALE GENOMIC DNA]</scope>
    <source>
        <strain evidence="10">FD-172 SS1</strain>
    </source>
</reference>
<dbReference type="AlphaFoldDB" id="A0A067N7P9"/>
<evidence type="ECO:0000256" key="5">
    <source>
        <dbReference type="ARBA" id="ARBA00022840"/>
    </source>
</evidence>
<dbReference type="Pfam" id="PF01171">
    <property type="entry name" value="ATP_bind_3"/>
    <property type="match status" value="1"/>
</dbReference>
<dbReference type="InParanoid" id="A0A067N7P9"/>
<evidence type="ECO:0000256" key="1">
    <source>
        <dbReference type="ARBA" id="ARBA00013267"/>
    </source>
</evidence>
<keyword evidence="2" id="KW-0436">Ligase</keyword>
<dbReference type="NCBIfam" id="TIGR02432">
    <property type="entry name" value="lysidine_TilS_N"/>
    <property type="match status" value="1"/>
</dbReference>
<dbReference type="STRING" id="930990.A0A067N7P9"/>
<dbReference type="InterPro" id="IPR011063">
    <property type="entry name" value="TilS/TtcA_N"/>
</dbReference>
<dbReference type="HAMAP" id="MF_01161">
    <property type="entry name" value="tRNA_Ile_lys_synt"/>
    <property type="match status" value="1"/>
</dbReference>
<feature type="region of interest" description="Disordered" evidence="7">
    <location>
        <begin position="392"/>
        <end position="426"/>
    </location>
</feature>
<dbReference type="EC" id="6.3.4.19" evidence="1"/>
<evidence type="ECO:0000256" key="4">
    <source>
        <dbReference type="ARBA" id="ARBA00022741"/>
    </source>
</evidence>
<accession>A0A067N7P9</accession>
<organism evidence="9 10">
    <name type="scientific">Botryobasidium botryosum (strain FD-172 SS1)</name>
    <dbReference type="NCBI Taxonomy" id="930990"/>
    <lineage>
        <taxon>Eukaryota</taxon>
        <taxon>Fungi</taxon>
        <taxon>Dikarya</taxon>
        <taxon>Basidiomycota</taxon>
        <taxon>Agaricomycotina</taxon>
        <taxon>Agaricomycetes</taxon>
        <taxon>Cantharellales</taxon>
        <taxon>Botryobasidiaceae</taxon>
        <taxon>Botryobasidium</taxon>
    </lineage>
</organism>
<dbReference type="HOGENOM" id="CLU_035256_0_0_1"/>
<gene>
    <name evidence="9" type="ORF">BOTBODRAFT_152287</name>
</gene>
<feature type="domain" description="tRNA(Ile)-lysidine/2-thiocytidine synthase N-terminal" evidence="8">
    <location>
        <begin position="29"/>
        <end position="241"/>
    </location>
</feature>
<evidence type="ECO:0000259" key="8">
    <source>
        <dbReference type="Pfam" id="PF01171"/>
    </source>
</evidence>
<evidence type="ECO:0000256" key="7">
    <source>
        <dbReference type="SAM" id="MobiDB-lite"/>
    </source>
</evidence>
<dbReference type="OrthoDB" id="434144at2759"/>
<evidence type="ECO:0000313" key="9">
    <source>
        <dbReference type="EMBL" id="KDQ19791.1"/>
    </source>
</evidence>
<name>A0A067N7P9_BOTB1</name>
<dbReference type="Gene3D" id="3.40.50.620">
    <property type="entry name" value="HUPs"/>
    <property type="match status" value="1"/>
</dbReference>
<comment type="catalytic activity">
    <reaction evidence="6">
        <text>cytidine(34) in tRNA(Ile2) + L-lysine + ATP = lysidine(34) in tRNA(Ile2) + AMP + diphosphate + H(+)</text>
        <dbReference type="Rhea" id="RHEA:43744"/>
        <dbReference type="Rhea" id="RHEA-COMP:10625"/>
        <dbReference type="Rhea" id="RHEA-COMP:10670"/>
        <dbReference type="ChEBI" id="CHEBI:15378"/>
        <dbReference type="ChEBI" id="CHEBI:30616"/>
        <dbReference type="ChEBI" id="CHEBI:32551"/>
        <dbReference type="ChEBI" id="CHEBI:33019"/>
        <dbReference type="ChEBI" id="CHEBI:82748"/>
        <dbReference type="ChEBI" id="CHEBI:83665"/>
        <dbReference type="ChEBI" id="CHEBI:456215"/>
        <dbReference type="EC" id="6.3.4.19"/>
    </reaction>
</comment>
<evidence type="ECO:0000313" key="10">
    <source>
        <dbReference type="Proteomes" id="UP000027195"/>
    </source>
</evidence>
<dbReference type="GO" id="GO:0005524">
    <property type="term" value="F:ATP binding"/>
    <property type="evidence" value="ECO:0007669"/>
    <property type="project" value="UniProtKB-KW"/>
</dbReference>
<dbReference type="EMBL" id="KL198018">
    <property type="protein sequence ID" value="KDQ19791.1"/>
    <property type="molecule type" value="Genomic_DNA"/>
</dbReference>
<dbReference type="InterPro" id="IPR012094">
    <property type="entry name" value="tRNA_Ile_lys_synt"/>
</dbReference>